<sequence>MIGPGLLLATGSGWMAGTALQTLQAQLGTGVQRLAALGAALLLAAAVAVVAAGGAAPRLARGGPGVAWRRRQRVSAWLLALAAGVLAGWAVTDGRAAARLAQALAPELEGEDLQVVGLISGMPARRVEGLRFRFEIESARWRGRPLAIGPQVPAAVSLGWYVHAGQGSRANDTVEGDEAVAARWPLAQLPQAGQRWRFTLRLRRPHGSLNPDGFDYELWMFEQGLRAVGYVRDAAGAGAPELIGASGLVPIELARQRWRDALLREVGDRPAAGVLAALAVGEQAAIERADWEVFRATGVAHLVAISGLHVTLFAWLCARLVGWLWRRSRRATHWLPSPHAARWGGLLAALLYALLAGWGVPAQRTVVMLATATVLRAAGWRWPGSLVLWCTALVVLAFDPWAWLQAGFWLSFVAVALLMNSDRAGLAAAPSGAGERAAWADPQVQGEPAQVTQAGAALPAAARGRGRILAAALLAWLRPALQASWRSQWVASVGLAPWTLLFFQQLSLVGLLANAWAIPLVTLLITPLALAGLVWAPLWSLGAWLVEGMMAALGAMAAWPGASWSAPAAPWWWQAAALAGALLLVLPLPWRLRGLGLGLLVPMLWPPLPRPAAGEFELLAADVGQGTAVLLRTRGHALLYDAGARYSAQADAGSRVLVPLLRAQGVPRLDLMILSHRDSDHIGGAEALLRQPGAWRVSSSLDLGHPLRTAAVHQPCMAGQVWVWDDVRFEVLHPGEREYERADQRLLPSNGLSCVLRVQGRRATVLLPGDIGREQERTLVSHHAAGLIDLQADVLLVPHHGSRTSSSDPFLDAVQPRIAVAQLGWHNRYGHPAAEVEARYLARGIGWLRSDRCGAWRWSSAEARAATAPVNGPAAKAASGPATGSGHCEREERPRYWHAPAWGDGPDLAKYRSSNPSSP</sequence>
<dbReference type="PANTHER" id="PTHR30619">
    <property type="entry name" value="DNA INTERNALIZATION/COMPETENCE PROTEIN COMEC/REC2"/>
    <property type="match status" value="1"/>
</dbReference>
<keyword evidence="10" id="KW-1185">Reference proteome</keyword>
<evidence type="ECO:0000256" key="4">
    <source>
        <dbReference type="ARBA" id="ARBA00022989"/>
    </source>
</evidence>
<feature type="transmembrane region" description="Helical" evidence="7">
    <location>
        <begin position="74"/>
        <end position="92"/>
    </location>
</feature>
<dbReference type="NCBIfam" id="TIGR00360">
    <property type="entry name" value="ComEC_N-term"/>
    <property type="match status" value="1"/>
</dbReference>
<dbReference type="Pfam" id="PF00753">
    <property type="entry name" value="Lactamase_B"/>
    <property type="match status" value="1"/>
</dbReference>
<reference evidence="9" key="1">
    <citation type="submission" date="2022-04" db="EMBL/GenBank/DDBJ databases">
        <title>Whole genome sequence of Sphaerotilus sp. FB-5.</title>
        <authorList>
            <person name="Takeda M."/>
            <person name="Narihara S."/>
            <person name="Akimoto M."/>
            <person name="Akimoto R."/>
            <person name="Nishiyashiki S."/>
            <person name="Murakami T."/>
        </authorList>
    </citation>
    <scope>NUCLEOTIDE SEQUENCE</scope>
    <source>
        <strain evidence="9">FB-5</strain>
    </source>
</reference>
<dbReference type="InterPro" id="IPR036866">
    <property type="entry name" value="RibonucZ/Hydroxyglut_hydro"/>
</dbReference>
<feature type="transmembrane region" description="Helical" evidence="7">
    <location>
        <begin position="571"/>
        <end position="590"/>
    </location>
</feature>
<name>A0ABM7YPS7_9BURK</name>
<dbReference type="InterPro" id="IPR025405">
    <property type="entry name" value="DUF4131"/>
</dbReference>
<dbReference type="InterPro" id="IPR004797">
    <property type="entry name" value="Competence_ComEC/Rec2"/>
</dbReference>
<dbReference type="SMART" id="SM00849">
    <property type="entry name" value="Lactamase_B"/>
    <property type="match status" value="1"/>
</dbReference>
<evidence type="ECO:0000313" key="10">
    <source>
        <dbReference type="Proteomes" id="UP001057498"/>
    </source>
</evidence>
<feature type="transmembrane region" description="Helical" evidence="7">
    <location>
        <begin position="386"/>
        <end position="419"/>
    </location>
</feature>
<feature type="transmembrane region" description="Helical" evidence="7">
    <location>
        <begin position="541"/>
        <end position="559"/>
    </location>
</feature>
<proteinExistence type="predicted"/>
<keyword evidence="4 7" id="KW-1133">Transmembrane helix</keyword>
<dbReference type="InterPro" id="IPR004477">
    <property type="entry name" value="ComEC_N"/>
</dbReference>
<keyword evidence="5 7" id="KW-0472">Membrane</keyword>
<feature type="transmembrane region" description="Helical" evidence="7">
    <location>
        <begin position="343"/>
        <end position="360"/>
    </location>
</feature>
<evidence type="ECO:0000256" key="2">
    <source>
        <dbReference type="ARBA" id="ARBA00022475"/>
    </source>
</evidence>
<evidence type="ECO:0000259" key="8">
    <source>
        <dbReference type="SMART" id="SM00849"/>
    </source>
</evidence>
<dbReference type="PANTHER" id="PTHR30619:SF1">
    <property type="entry name" value="RECOMBINATION PROTEIN 2"/>
    <property type="match status" value="1"/>
</dbReference>
<feature type="transmembrane region" description="Helical" evidence="7">
    <location>
        <begin position="515"/>
        <end position="534"/>
    </location>
</feature>
<evidence type="ECO:0000313" key="9">
    <source>
        <dbReference type="EMBL" id="BDI06521.1"/>
    </source>
</evidence>
<evidence type="ECO:0000256" key="5">
    <source>
        <dbReference type="ARBA" id="ARBA00023136"/>
    </source>
</evidence>
<feature type="transmembrane region" description="Helical" evidence="7">
    <location>
        <begin position="35"/>
        <end position="53"/>
    </location>
</feature>
<protein>
    <submittedName>
        <fullName evidence="9">DNA internalization-related competence protein ComEC/Rec2</fullName>
    </submittedName>
</protein>
<comment type="subcellular location">
    <subcellularLocation>
        <location evidence="1">Cell membrane</location>
        <topology evidence="1">Multi-pass membrane protein</topology>
    </subcellularLocation>
</comment>
<dbReference type="RefSeq" id="WP_251969787.1">
    <property type="nucleotide sequence ID" value="NZ_AP025730.1"/>
</dbReference>
<feature type="transmembrane region" description="Helical" evidence="7">
    <location>
        <begin position="489"/>
        <end position="509"/>
    </location>
</feature>
<keyword evidence="3 7" id="KW-0812">Transmembrane</keyword>
<organism evidence="9 10">
    <name type="scientific">Sphaerotilus microaerophilus</name>
    <dbReference type="NCBI Taxonomy" id="2914710"/>
    <lineage>
        <taxon>Bacteria</taxon>
        <taxon>Pseudomonadati</taxon>
        <taxon>Pseudomonadota</taxon>
        <taxon>Betaproteobacteria</taxon>
        <taxon>Burkholderiales</taxon>
        <taxon>Sphaerotilaceae</taxon>
        <taxon>Sphaerotilus</taxon>
    </lineage>
</organism>
<keyword evidence="2" id="KW-1003">Cell membrane</keyword>
<dbReference type="EMBL" id="AP025730">
    <property type="protein sequence ID" value="BDI06521.1"/>
    <property type="molecule type" value="Genomic_DNA"/>
</dbReference>
<dbReference type="Pfam" id="PF13567">
    <property type="entry name" value="DUF4131"/>
    <property type="match status" value="1"/>
</dbReference>
<dbReference type="Gene3D" id="3.60.15.10">
    <property type="entry name" value="Ribonuclease Z/Hydroxyacylglutathione hydrolase-like"/>
    <property type="match status" value="1"/>
</dbReference>
<dbReference type="NCBIfam" id="TIGR00361">
    <property type="entry name" value="ComEC_Rec2"/>
    <property type="match status" value="1"/>
</dbReference>
<feature type="region of interest" description="Disordered" evidence="6">
    <location>
        <begin position="866"/>
        <end position="919"/>
    </location>
</feature>
<evidence type="ECO:0000256" key="7">
    <source>
        <dbReference type="SAM" id="Phobius"/>
    </source>
</evidence>
<gene>
    <name evidence="9" type="ORF">CATMQ487_34910</name>
</gene>
<dbReference type="Proteomes" id="UP001057498">
    <property type="component" value="Chromosome"/>
</dbReference>
<dbReference type="InterPro" id="IPR052159">
    <property type="entry name" value="Competence_DNA_uptake"/>
</dbReference>
<evidence type="ECO:0000256" key="6">
    <source>
        <dbReference type="SAM" id="MobiDB-lite"/>
    </source>
</evidence>
<dbReference type="CDD" id="cd07731">
    <property type="entry name" value="ComA-like_MBL-fold"/>
    <property type="match status" value="1"/>
</dbReference>
<dbReference type="Pfam" id="PF03772">
    <property type="entry name" value="Competence"/>
    <property type="match status" value="1"/>
</dbReference>
<feature type="transmembrane region" description="Helical" evidence="7">
    <location>
        <begin position="299"/>
        <end position="322"/>
    </location>
</feature>
<dbReference type="InterPro" id="IPR035681">
    <property type="entry name" value="ComA-like_MBL"/>
</dbReference>
<dbReference type="InterPro" id="IPR001279">
    <property type="entry name" value="Metallo-B-lactamas"/>
</dbReference>
<dbReference type="SUPFAM" id="SSF56281">
    <property type="entry name" value="Metallo-hydrolase/oxidoreductase"/>
    <property type="match status" value="1"/>
</dbReference>
<evidence type="ECO:0000256" key="1">
    <source>
        <dbReference type="ARBA" id="ARBA00004651"/>
    </source>
</evidence>
<feature type="domain" description="Metallo-beta-lactamase" evidence="8">
    <location>
        <begin position="625"/>
        <end position="825"/>
    </location>
</feature>
<evidence type="ECO:0000256" key="3">
    <source>
        <dbReference type="ARBA" id="ARBA00022692"/>
    </source>
</evidence>
<accession>A0ABM7YPS7</accession>